<dbReference type="AlphaFoldDB" id="A0A0M2UQ51"/>
<dbReference type="GO" id="GO:0016829">
    <property type="term" value="F:lyase activity"/>
    <property type="evidence" value="ECO:0007669"/>
    <property type="project" value="UniProtKB-KW"/>
</dbReference>
<evidence type="ECO:0000256" key="4">
    <source>
        <dbReference type="ARBA" id="ARBA00023471"/>
    </source>
</evidence>
<dbReference type="EC" id="4.1.1.111" evidence="4"/>
<protein>
    <recommendedName>
        <fullName evidence="4">siroheme decarboxylase</fullName>
        <ecNumber evidence="4">4.1.1.111</ecNumber>
    </recommendedName>
</protein>
<dbReference type="EMBL" id="LAQJ01000301">
    <property type="protein sequence ID" value="KKO18012.1"/>
    <property type="molecule type" value="Genomic_DNA"/>
</dbReference>
<evidence type="ECO:0000256" key="3">
    <source>
        <dbReference type="ARBA" id="ARBA00023457"/>
    </source>
</evidence>
<gene>
    <name evidence="8" type="ORF">BROFUL_03290</name>
</gene>
<comment type="similarity">
    <text evidence="3">Belongs to the Ahb/Nir family.</text>
</comment>
<accession>A0A0M2UQ51</accession>
<evidence type="ECO:0000256" key="5">
    <source>
        <dbReference type="ARBA" id="ARBA00048470"/>
    </source>
</evidence>
<dbReference type="NCBIfam" id="NF040707">
    <property type="entry name" value="Siroheme_Dcarb_AhbB"/>
    <property type="match status" value="1"/>
</dbReference>
<feature type="domain" description="Siroheme decarboxylase AsnC-like ligand binding" evidence="6">
    <location>
        <begin position="65"/>
        <end position="150"/>
    </location>
</feature>
<dbReference type="InterPro" id="IPR053953">
    <property type="entry name" value="NirdL-like_HTH"/>
</dbReference>
<evidence type="ECO:0000313" key="9">
    <source>
        <dbReference type="Proteomes" id="UP000034954"/>
    </source>
</evidence>
<evidence type="ECO:0000259" key="7">
    <source>
        <dbReference type="Pfam" id="PF22451"/>
    </source>
</evidence>
<evidence type="ECO:0000259" key="6">
    <source>
        <dbReference type="Pfam" id="PF17805"/>
    </source>
</evidence>
<dbReference type="InterPro" id="IPR019885">
    <property type="entry name" value="Tscrpt_reg_HTH_AsnC-type_CS"/>
</dbReference>
<dbReference type="Gene3D" id="3.30.70.3460">
    <property type="match status" value="1"/>
</dbReference>
<dbReference type="PANTHER" id="PTHR43413">
    <property type="entry name" value="TRANSCRIPTIONAL REGULATOR, ASNC FAMILY"/>
    <property type="match status" value="1"/>
</dbReference>
<organism evidence="8 9">
    <name type="scientific">Candidatus Brocadia fulgida</name>
    <dbReference type="NCBI Taxonomy" id="380242"/>
    <lineage>
        <taxon>Bacteria</taxon>
        <taxon>Pseudomonadati</taxon>
        <taxon>Planctomycetota</taxon>
        <taxon>Candidatus Brocadiia</taxon>
        <taxon>Candidatus Brocadiales</taxon>
        <taxon>Candidatus Brocadiaceae</taxon>
        <taxon>Candidatus Brocadia</taxon>
    </lineage>
</organism>
<dbReference type="InterPro" id="IPR053431">
    <property type="entry name" value="AhbB-like"/>
</dbReference>
<dbReference type="InterPro" id="IPR040523">
    <property type="entry name" value="AsnC_trans_reg2"/>
</dbReference>
<dbReference type="PROSITE" id="PS00519">
    <property type="entry name" value="HTH_ASNC_1"/>
    <property type="match status" value="1"/>
</dbReference>
<dbReference type="InterPro" id="IPR019888">
    <property type="entry name" value="Tscrpt_reg_AsnC-like"/>
</dbReference>
<reference evidence="8 9" key="1">
    <citation type="journal article" date="2013" name="BMC Microbiol.">
        <title>Identification of the type II cytochrome c maturation pathway in anammox bacteria by comparative genomics.</title>
        <authorList>
            <person name="Ferousi C."/>
            <person name="Speth D.R."/>
            <person name="Reimann J."/>
            <person name="Op den Camp H.J."/>
            <person name="Allen J.W."/>
            <person name="Keltjens J.T."/>
            <person name="Jetten M.S."/>
        </authorList>
    </citation>
    <scope>NUCLEOTIDE SEQUENCE [LARGE SCALE GENOMIC DNA]</scope>
    <source>
        <strain evidence="8">RU1</strain>
    </source>
</reference>
<evidence type="ECO:0000313" key="8">
    <source>
        <dbReference type="EMBL" id="KKO18012.1"/>
    </source>
</evidence>
<dbReference type="Proteomes" id="UP000034954">
    <property type="component" value="Unassembled WGS sequence"/>
</dbReference>
<feature type="domain" description="Siroheme decarboxylase NirL-like HTH" evidence="7">
    <location>
        <begin position="9"/>
        <end position="55"/>
    </location>
</feature>
<dbReference type="SUPFAM" id="SSF46785">
    <property type="entry name" value="Winged helix' DNA-binding domain"/>
    <property type="match status" value="1"/>
</dbReference>
<dbReference type="InterPro" id="IPR036390">
    <property type="entry name" value="WH_DNA-bd_sf"/>
</dbReference>
<proteinExistence type="inferred from homology"/>
<dbReference type="SMART" id="SM00344">
    <property type="entry name" value="HTH_ASNC"/>
    <property type="match status" value="1"/>
</dbReference>
<comment type="caution">
    <text evidence="8">The sequence shown here is derived from an EMBL/GenBank/DDBJ whole genome shotgun (WGS) entry which is preliminary data.</text>
</comment>
<evidence type="ECO:0000256" key="2">
    <source>
        <dbReference type="ARBA" id="ARBA00023444"/>
    </source>
</evidence>
<keyword evidence="1" id="KW-0456">Lyase</keyword>
<sequence>MTTKKEDIDVKLIKHIQEGLPVTKTPYKDIGQAMGMTEDEVIQRLKKLLEEGKIRRLAASIAHRKIGINANAMCVWKVPGDRVDDVGKIMAGFEEVTHCYERPVYPDWEYNVFTMIHGYTDAECEAVIQAIKEKTGLDDYVVLYSEREFKKVGVRI</sequence>
<dbReference type="Pfam" id="PF22451">
    <property type="entry name" value="NirdL-like_HTH"/>
    <property type="match status" value="1"/>
</dbReference>
<dbReference type="Pfam" id="PF17805">
    <property type="entry name" value="AsnC_trans_reg2"/>
    <property type="match status" value="1"/>
</dbReference>
<dbReference type="InterPro" id="IPR050684">
    <property type="entry name" value="HTH-Siroheme_Decarb"/>
</dbReference>
<comment type="catalytic activity">
    <reaction evidence="5">
        <text>siroheme + 2 H(+) = 12,18-didecarboxysiroheme + 2 CO2</text>
        <dbReference type="Rhea" id="RHEA:19093"/>
        <dbReference type="ChEBI" id="CHEBI:15378"/>
        <dbReference type="ChEBI" id="CHEBI:16526"/>
        <dbReference type="ChEBI" id="CHEBI:60052"/>
        <dbReference type="ChEBI" id="CHEBI:140497"/>
        <dbReference type="EC" id="4.1.1.111"/>
    </reaction>
</comment>
<dbReference type="PANTHER" id="PTHR43413:SF1">
    <property type="entry name" value="SIROHEME DECARBOXYLASE NIRL SUBUNIT"/>
    <property type="match status" value="1"/>
</dbReference>
<name>A0A0M2UQ51_9BACT</name>
<keyword evidence="9" id="KW-1185">Reference proteome</keyword>
<evidence type="ECO:0000256" key="1">
    <source>
        <dbReference type="ARBA" id="ARBA00023239"/>
    </source>
</evidence>
<comment type="pathway">
    <text evidence="2">Porphyrin-containing compound metabolism.</text>
</comment>